<sequence length="373" mass="44310">MKRKYEHSFKENAVRLSYERGEIRSVERELGIARSCLGRWRKEHEELKLAPKDAVIVELNKKVKDSQITLEILQTAREHVSQGKIMTKRFIENNATKYSVRKMCEVLQMSPSAYYQRKRQEVSDKQNRIMLLKEEVKSIYYQFKKTYGYVKVTKELRLRGFKVGEGQIKVYMKMLGLRKKAKLRFIATTDSHHNHYIAPNILNREFTVSEPAKAWVSDITYIATLKGFLYLTIVLDLFDRKIIGWSLSDRMSTRETTVPAWEMAVKNRNITKDLIFHSDRGTQYANKIFTKTLDSHKFVRRSMSRKQNHTDNAVSESFFSSFKRELIHGSKLISREQMRIEVNEYIENWYNKKRRHSFLGCKTIEEFDRIYLK</sequence>
<dbReference type="InterPro" id="IPR009057">
    <property type="entry name" value="Homeodomain-like_sf"/>
</dbReference>
<dbReference type="EMBL" id="JBHUDZ010000009">
    <property type="protein sequence ID" value="MFD1602931.1"/>
    <property type="molecule type" value="Genomic_DNA"/>
</dbReference>
<dbReference type="PANTHER" id="PTHR46889">
    <property type="entry name" value="TRANSPOSASE INSF FOR INSERTION SEQUENCE IS3B-RELATED"/>
    <property type="match status" value="1"/>
</dbReference>
<dbReference type="PANTHER" id="PTHR46889:SF4">
    <property type="entry name" value="TRANSPOSASE INSO FOR INSERTION SEQUENCE ELEMENT IS911B-RELATED"/>
    <property type="match status" value="1"/>
</dbReference>
<dbReference type="InterPro" id="IPR025948">
    <property type="entry name" value="HTH-like_dom"/>
</dbReference>
<accession>A0ABW4HC77</accession>
<dbReference type="Pfam" id="PF13333">
    <property type="entry name" value="rve_2"/>
    <property type="match status" value="1"/>
</dbReference>
<dbReference type="Pfam" id="PF13276">
    <property type="entry name" value="HTH_21"/>
    <property type="match status" value="1"/>
</dbReference>
<dbReference type="SUPFAM" id="SSF46689">
    <property type="entry name" value="Homeodomain-like"/>
    <property type="match status" value="1"/>
</dbReference>
<dbReference type="InterPro" id="IPR001584">
    <property type="entry name" value="Integrase_cat-core"/>
</dbReference>
<feature type="domain" description="Integrase catalytic" evidence="1">
    <location>
        <begin position="207"/>
        <end position="371"/>
    </location>
</feature>
<gene>
    <name evidence="2" type="ORF">ACFSC2_09305</name>
</gene>
<dbReference type="RefSeq" id="WP_379814264.1">
    <property type="nucleotide sequence ID" value="NZ_JBHUDZ010000009.1"/>
</dbReference>
<comment type="caution">
    <text evidence="2">The sequence shown here is derived from an EMBL/GenBank/DDBJ whole genome shotgun (WGS) entry which is preliminary data.</text>
</comment>
<dbReference type="SUPFAM" id="SSF53098">
    <property type="entry name" value="Ribonuclease H-like"/>
    <property type="match status" value="1"/>
</dbReference>
<dbReference type="InterPro" id="IPR036397">
    <property type="entry name" value="RNaseH_sf"/>
</dbReference>
<dbReference type="InterPro" id="IPR050900">
    <property type="entry name" value="Transposase_IS3/IS150/IS904"/>
</dbReference>
<dbReference type="InterPro" id="IPR012337">
    <property type="entry name" value="RNaseH-like_sf"/>
</dbReference>
<organism evidence="2 3">
    <name type="scientific">Flavobacterium artemisiae</name>
    <dbReference type="NCBI Taxonomy" id="2126556"/>
    <lineage>
        <taxon>Bacteria</taxon>
        <taxon>Pseudomonadati</taxon>
        <taxon>Bacteroidota</taxon>
        <taxon>Flavobacteriia</taxon>
        <taxon>Flavobacteriales</taxon>
        <taxon>Flavobacteriaceae</taxon>
        <taxon>Flavobacterium</taxon>
    </lineage>
</organism>
<dbReference type="Gene3D" id="3.30.420.10">
    <property type="entry name" value="Ribonuclease H-like superfamily/Ribonuclease H"/>
    <property type="match status" value="1"/>
</dbReference>
<dbReference type="InterPro" id="IPR048020">
    <property type="entry name" value="Transpos_IS3"/>
</dbReference>
<evidence type="ECO:0000259" key="1">
    <source>
        <dbReference type="PROSITE" id="PS50994"/>
    </source>
</evidence>
<name>A0ABW4HC77_9FLAO</name>
<dbReference type="PROSITE" id="PS50994">
    <property type="entry name" value="INTEGRASE"/>
    <property type="match status" value="1"/>
</dbReference>
<keyword evidence="3" id="KW-1185">Reference proteome</keyword>
<reference evidence="3" key="1">
    <citation type="journal article" date="2019" name="Int. J. Syst. Evol. Microbiol.">
        <title>The Global Catalogue of Microorganisms (GCM) 10K type strain sequencing project: providing services to taxonomists for standard genome sequencing and annotation.</title>
        <authorList>
            <consortium name="The Broad Institute Genomics Platform"/>
            <consortium name="The Broad Institute Genome Sequencing Center for Infectious Disease"/>
            <person name="Wu L."/>
            <person name="Ma J."/>
        </authorList>
    </citation>
    <scope>NUCLEOTIDE SEQUENCE [LARGE SCALE GENOMIC DNA]</scope>
    <source>
        <strain evidence="3">CCUG 70865</strain>
    </source>
</reference>
<evidence type="ECO:0000313" key="3">
    <source>
        <dbReference type="Proteomes" id="UP001597138"/>
    </source>
</evidence>
<proteinExistence type="predicted"/>
<protein>
    <submittedName>
        <fullName evidence="2">IS3 family transposase</fullName>
    </submittedName>
</protein>
<dbReference type="Pfam" id="PF01527">
    <property type="entry name" value="HTH_Tnp_1"/>
    <property type="match status" value="1"/>
</dbReference>
<dbReference type="InterPro" id="IPR002514">
    <property type="entry name" value="Transposase_8"/>
</dbReference>
<evidence type="ECO:0000313" key="2">
    <source>
        <dbReference type="EMBL" id="MFD1602931.1"/>
    </source>
</evidence>
<dbReference type="NCBIfam" id="NF033516">
    <property type="entry name" value="transpos_IS3"/>
    <property type="match status" value="1"/>
</dbReference>
<dbReference type="Pfam" id="PF00665">
    <property type="entry name" value="rve"/>
    <property type="match status" value="1"/>
</dbReference>
<dbReference type="Proteomes" id="UP001597138">
    <property type="component" value="Unassembled WGS sequence"/>
</dbReference>